<feature type="region of interest" description="Disordered" evidence="1">
    <location>
        <begin position="39"/>
        <end position="145"/>
    </location>
</feature>
<dbReference type="EMBL" id="LUGG01000023">
    <property type="protein sequence ID" value="OBZ67890.1"/>
    <property type="molecule type" value="Genomic_DNA"/>
</dbReference>
<feature type="compositionally biased region" description="Basic and acidic residues" evidence="1">
    <location>
        <begin position="94"/>
        <end position="104"/>
    </location>
</feature>
<feature type="compositionally biased region" description="Basic and acidic residues" evidence="1">
    <location>
        <begin position="114"/>
        <end position="124"/>
    </location>
</feature>
<dbReference type="Proteomes" id="UP000092993">
    <property type="component" value="Unassembled WGS sequence"/>
</dbReference>
<proteinExistence type="predicted"/>
<protein>
    <submittedName>
        <fullName evidence="2">Uncharacterized protein</fullName>
    </submittedName>
</protein>
<evidence type="ECO:0000256" key="1">
    <source>
        <dbReference type="SAM" id="MobiDB-lite"/>
    </source>
</evidence>
<reference evidence="2 3" key="1">
    <citation type="submission" date="2016-03" db="EMBL/GenBank/DDBJ databases">
        <title>Whole genome sequencing of Grifola frondosa 9006-11.</title>
        <authorList>
            <person name="Min B."/>
            <person name="Park H."/>
            <person name="Kim J.-G."/>
            <person name="Cho H."/>
            <person name="Oh Y.-L."/>
            <person name="Kong W.-S."/>
            <person name="Choi I.-G."/>
        </authorList>
    </citation>
    <scope>NUCLEOTIDE SEQUENCE [LARGE SCALE GENOMIC DNA]</scope>
    <source>
        <strain evidence="2 3">9006-11</strain>
    </source>
</reference>
<keyword evidence="3" id="KW-1185">Reference proteome</keyword>
<comment type="caution">
    <text evidence="2">The sequence shown here is derived from an EMBL/GenBank/DDBJ whole genome shotgun (WGS) entry which is preliminary data.</text>
</comment>
<feature type="compositionally biased region" description="Polar residues" evidence="1">
    <location>
        <begin position="76"/>
        <end position="93"/>
    </location>
</feature>
<evidence type="ECO:0000313" key="2">
    <source>
        <dbReference type="EMBL" id="OBZ67890.1"/>
    </source>
</evidence>
<name>A0A1C7LTA4_GRIFR</name>
<sequence>MAVHGLGSSGSPIVISDEEDAAYVEQELSADRWNSLPRRLDLIDQDPNHSTQFTAPSDAAPTNGAGTSRKRKWNQFLVSEQVPSSHTSPSDAQENTHDPQPEGKRARKKRLKRERAMAEAEIREYSPSSLPQLPPSPQHAMFRPPLKALRPAIHY</sequence>
<dbReference type="AlphaFoldDB" id="A0A1C7LTA4"/>
<organism evidence="2 3">
    <name type="scientific">Grifola frondosa</name>
    <name type="common">Maitake</name>
    <name type="synonym">Polyporus frondosus</name>
    <dbReference type="NCBI Taxonomy" id="5627"/>
    <lineage>
        <taxon>Eukaryota</taxon>
        <taxon>Fungi</taxon>
        <taxon>Dikarya</taxon>
        <taxon>Basidiomycota</taxon>
        <taxon>Agaricomycotina</taxon>
        <taxon>Agaricomycetes</taxon>
        <taxon>Polyporales</taxon>
        <taxon>Grifolaceae</taxon>
        <taxon>Grifola</taxon>
    </lineage>
</organism>
<accession>A0A1C7LTA4</accession>
<dbReference type="OrthoDB" id="2804702at2759"/>
<gene>
    <name evidence="2" type="ORF">A0H81_12186</name>
</gene>
<evidence type="ECO:0000313" key="3">
    <source>
        <dbReference type="Proteomes" id="UP000092993"/>
    </source>
</evidence>